<keyword evidence="2" id="KW-1185">Reference proteome</keyword>
<dbReference type="EMBL" id="LUUB01000063">
    <property type="protein sequence ID" value="OAF08140.1"/>
    <property type="molecule type" value="Genomic_DNA"/>
</dbReference>
<organism evidence="1 2">
    <name type="scientific">Bradyrhizobium centrolobii</name>
    <dbReference type="NCBI Taxonomy" id="1505087"/>
    <lineage>
        <taxon>Bacteria</taxon>
        <taxon>Pseudomonadati</taxon>
        <taxon>Pseudomonadota</taxon>
        <taxon>Alphaproteobacteria</taxon>
        <taxon>Hyphomicrobiales</taxon>
        <taxon>Nitrobacteraceae</taxon>
        <taxon>Bradyrhizobium</taxon>
    </lineage>
</organism>
<accession>A0A176YPC7</accession>
<name>A0A176YPC7_9BRAD</name>
<proteinExistence type="predicted"/>
<protein>
    <submittedName>
        <fullName evidence="1">Uncharacterized protein</fullName>
    </submittedName>
</protein>
<comment type="caution">
    <text evidence="1">The sequence shown here is derived from an EMBL/GenBank/DDBJ whole genome shotgun (WGS) entry which is preliminary data.</text>
</comment>
<dbReference type="Proteomes" id="UP000076959">
    <property type="component" value="Unassembled WGS sequence"/>
</dbReference>
<dbReference type="AlphaFoldDB" id="A0A176YPC7"/>
<evidence type="ECO:0000313" key="2">
    <source>
        <dbReference type="Proteomes" id="UP000076959"/>
    </source>
</evidence>
<reference evidence="1 2" key="1">
    <citation type="submission" date="2016-03" db="EMBL/GenBank/DDBJ databases">
        <title>Draft Genome Sequence of the Strain BR 10245 (Bradyrhizobium sp.) isolated from nodules of Centrolobium paraense.</title>
        <authorList>
            <person name="Simoes-Araujo J.L.Sr."/>
            <person name="Barauna A.C."/>
            <person name="Silva K."/>
            <person name="Zilli J.E."/>
        </authorList>
    </citation>
    <scope>NUCLEOTIDE SEQUENCE [LARGE SCALE GENOMIC DNA]</scope>
    <source>
        <strain evidence="1 2">BR 10245</strain>
    </source>
</reference>
<evidence type="ECO:0000313" key="1">
    <source>
        <dbReference type="EMBL" id="OAF08140.1"/>
    </source>
</evidence>
<gene>
    <name evidence="1" type="ORF">AYJ54_15480</name>
</gene>
<sequence>MLPLPLAGEGWGGGVSAGDTPDVERALTRRALRVDLSRKRERLSEPAAQLILLKAHRALEI</sequence>